<name>A0A6G1HCG5_9PEZI</name>
<dbReference type="AlphaFoldDB" id="A0A6G1HCG5"/>
<gene>
    <name evidence="2" type="ORF">K402DRAFT_202423</name>
</gene>
<reference evidence="2" key="1">
    <citation type="journal article" date="2020" name="Stud. Mycol.">
        <title>101 Dothideomycetes genomes: a test case for predicting lifestyles and emergence of pathogens.</title>
        <authorList>
            <person name="Haridas S."/>
            <person name="Albert R."/>
            <person name="Binder M."/>
            <person name="Bloem J."/>
            <person name="Labutti K."/>
            <person name="Salamov A."/>
            <person name="Andreopoulos B."/>
            <person name="Baker S."/>
            <person name="Barry K."/>
            <person name="Bills G."/>
            <person name="Bluhm B."/>
            <person name="Cannon C."/>
            <person name="Castanera R."/>
            <person name="Culley D."/>
            <person name="Daum C."/>
            <person name="Ezra D."/>
            <person name="Gonzalez J."/>
            <person name="Henrissat B."/>
            <person name="Kuo A."/>
            <person name="Liang C."/>
            <person name="Lipzen A."/>
            <person name="Lutzoni F."/>
            <person name="Magnuson J."/>
            <person name="Mondo S."/>
            <person name="Nolan M."/>
            <person name="Ohm R."/>
            <person name="Pangilinan J."/>
            <person name="Park H.-J."/>
            <person name="Ramirez L."/>
            <person name="Alfaro M."/>
            <person name="Sun H."/>
            <person name="Tritt A."/>
            <person name="Yoshinaga Y."/>
            <person name="Zwiers L.-H."/>
            <person name="Turgeon B."/>
            <person name="Goodwin S."/>
            <person name="Spatafora J."/>
            <person name="Crous P."/>
            <person name="Grigoriev I."/>
        </authorList>
    </citation>
    <scope>NUCLEOTIDE SEQUENCE</scope>
    <source>
        <strain evidence="2">CBS 113979</strain>
    </source>
</reference>
<evidence type="ECO:0000313" key="3">
    <source>
        <dbReference type="Proteomes" id="UP000800041"/>
    </source>
</evidence>
<protein>
    <submittedName>
        <fullName evidence="2">Uncharacterized protein</fullName>
    </submittedName>
</protein>
<proteinExistence type="predicted"/>
<sequence length="445" mass="50844">MDVAAKKVSGTKRVSATKKVSATKSPPVVVKRNDWTRDQEVEFKEFHLHLMTTYFPIDRKNVSMCEEIARKFTGENGQARATKFVNYMKWIQWKSRGHVGLLDTTMLGMGSVYMDHIKVGGEEYDLMFQPLSDCLRGDEVALDHKEYREVYPCPVMSLMFPSTEVAPGQKRKREPSDSDESTSGSLVDIDRETAPPMLSPRRRTHKLIHTSETSRTPEHPEYYGTESGWQSTVVRPASPQFITPPTSPPKSSGPGCFFQLGSVFYKNKKDDKSRSTGLVWSRTDYVAVMRIRDKRPFLVVNLRYWHHHIDEIDPVNDGLYLKDRRDDVREPGKEMDAYKGSFIPGHRSLSYAQLHCSLEALLIPNRTLSFWKMITRGSKRHSSCFLPVSTSKEIRSVLANRSLRRRKPTKSAKDSGIHPQVHLRLLQKSKSVHASTKSFNINLVV</sequence>
<accession>A0A6G1HCG5</accession>
<evidence type="ECO:0000313" key="2">
    <source>
        <dbReference type="EMBL" id="KAF1990710.1"/>
    </source>
</evidence>
<feature type="region of interest" description="Disordered" evidence="1">
    <location>
        <begin position="1"/>
        <end position="23"/>
    </location>
</feature>
<dbReference type="EMBL" id="ML977141">
    <property type="protein sequence ID" value="KAF1990710.1"/>
    <property type="molecule type" value="Genomic_DNA"/>
</dbReference>
<evidence type="ECO:0000256" key="1">
    <source>
        <dbReference type="SAM" id="MobiDB-lite"/>
    </source>
</evidence>
<keyword evidence="3" id="KW-1185">Reference proteome</keyword>
<feature type="region of interest" description="Disordered" evidence="1">
    <location>
        <begin position="164"/>
        <end position="228"/>
    </location>
</feature>
<dbReference type="Proteomes" id="UP000800041">
    <property type="component" value="Unassembled WGS sequence"/>
</dbReference>
<organism evidence="2 3">
    <name type="scientific">Aulographum hederae CBS 113979</name>
    <dbReference type="NCBI Taxonomy" id="1176131"/>
    <lineage>
        <taxon>Eukaryota</taxon>
        <taxon>Fungi</taxon>
        <taxon>Dikarya</taxon>
        <taxon>Ascomycota</taxon>
        <taxon>Pezizomycotina</taxon>
        <taxon>Dothideomycetes</taxon>
        <taxon>Pleosporomycetidae</taxon>
        <taxon>Aulographales</taxon>
        <taxon>Aulographaceae</taxon>
    </lineage>
</organism>
<feature type="compositionally biased region" description="Polar residues" evidence="1">
    <location>
        <begin position="12"/>
        <end position="23"/>
    </location>
</feature>